<reference evidence="1 2" key="1">
    <citation type="submission" date="2020-12" db="EMBL/GenBank/DDBJ databases">
        <title>Metabolic potential, ecology and presence of endohyphal bacteria is reflected in genomic diversity of Mucoromycotina.</title>
        <authorList>
            <person name="Muszewska A."/>
            <person name="Okrasinska A."/>
            <person name="Steczkiewicz K."/>
            <person name="Drgas O."/>
            <person name="Orlowska M."/>
            <person name="Perlinska-Lenart U."/>
            <person name="Aleksandrzak-Piekarczyk T."/>
            <person name="Szatraj K."/>
            <person name="Zielenkiewicz U."/>
            <person name="Pilsyk S."/>
            <person name="Malc E."/>
            <person name="Mieczkowski P."/>
            <person name="Kruszewska J.S."/>
            <person name="Biernat P."/>
            <person name="Pawlowska J."/>
        </authorList>
    </citation>
    <scope>NUCLEOTIDE SEQUENCE [LARGE SCALE GENOMIC DNA]</scope>
    <source>
        <strain evidence="1 2">CBS 142.35</strain>
    </source>
</reference>
<sequence length="217" mass="23882">MDIFSTLNIGLTGLSLSHFNIQDSNNPFPPAPADPISKPNNSPYGTEVEREAMKAMLDPLLKENANIDMKNTYCNLPGAVIHLNTKPGCIAFKKQYPLPYAYETAVRKQINTWLDEGVIELATSHTGFNSPLLVVAKKNADGIFSFDKIRLVTDVRNLNSILTITDTQSYPLIHDILGRIVFLLLPKIVINCHSHVLIPTVNIVLSKCASVSLLSAI</sequence>
<dbReference type="SUPFAM" id="SSF56672">
    <property type="entry name" value="DNA/RNA polymerases"/>
    <property type="match status" value="1"/>
</dbReference>
<dbReference type="EMBL" id="JAEPRB010001971">
    <property type="protein sequence ID" value="KAG2199877.1"/>
    <property type="molecule type" value="Genomic_DNA"/>
</dbReference>
<proteinExistence type="predicted"/>
<keyword evidence="2" id="KW-1185">Reference proteome</keyword>
<dbReference type="Proteomes" id="UP000646827">
    <property type="component" value="Unassembled WGS sequence"/>
</dbReference>
<organism evidence="1 2">
    <name type="scientific">Circinella minor</name>
    <dbReference type="NCBI Taxonomy" id="1195481"/>
    <lineage>
        <taxon>Eukaryota</taxon>
        <taxon>Fungi</taxon>
        <taxon>Fungi incertae sedis</taxon>
        <taxon>Mucoromycota</taxon>
        <taxon>Mucoromycotina</taxon>
        <taxon>Mucoromycetes</taxon>
        <taxon>Mucorales</taxon>
        <taxon>Lichtheimiaceae</taxon>
        <taxon>Circinella</taxon>
    </lineage>
</organism>
<dbReference type="OrthoDB" id="2284753at2759"/>
<name>A0A8H7QW62_9FUNG</name>
<dbReference type="AlphaFoldDB" id="A0A8H7QW62"/>
<dbReference type="Gene3D" id="3.10.10.10">
    <property type="entry name" value="HIV Type 1 Reverse Transcriptase, subunit A, domain 1"/>
    <property type="match status" value="1"/>
</dbReference>
<protein>
    <submittedName>
        <fullName evidence="1">Uncharacterized protein</fullName>
    </submittedName>
</protein>
<evidence type="ECO:0000313" key="2">
    <source>
        <dbReference type="Proteomes" id="UP000646827"/>
    </source>
</evidence>
<dbReference type="InterPro" id="IPR043502">
    <property type="entry name" value="DNA/RNA_pol_sf"/>
</dbReference>
<gene>
    <name evidence="1" type="ORF">INT45_011892</name>
</gene>
<comment type="caution">
    <text evidence="1">The sequence shown here is derived from an EMBL/GenBank/DDBJ whole genome shotgun (WGS) entry which is preliminary data.</text>
</comment>
<accession>A0A8H7QW62</accession>
<evidence type="ECO:0000313" key="1">
    <source>
        <dbReference type="EMBL" id="KAG2199877.1"/>
    </source>
</evidence>